<feature type="binding site" evidence="11">
    <location>
        <position position="167"/>
    </location>
    <ligand>
        <name>ATP</name>
        <dbReference type="ChEBI" id="CHEBI:30616"/>
    </ligand>
</feature>
<comment type="function">
    <text evidence="11">Catalyzes the reversible phosphorylation of UMP to UDP.</text>
</comment>
<dbReference type="InterPro" id="IPR015963">
    <property type="entry name" value="Uridylate_kinase_bac"/>
</dbReference>
<keyword evidence="14" id="KW-1185">Reference proteome</keyword>
<dbReference type="EC" id="2.7.4.22" evidence="11"/>
<dbReference type="PIRSF" id="PIRSF005650">
    <property type="entry name" value="Uridylate_kin"/>
    <property type="match status" value="1"/>
</dbReference>
<evidence type="ECO:0000313" key="14">
    <source>
        <dbReference type="Proteomes" id="UP000240042"/>
    </source>
</evidence>
<feature type="binding site" evidence="11">
    <location>
        <position position="164"/>
    </location>
    <ligand>
        <name>ATP</name>
        <dbReference type="ChEBI" id="CHEBI:30616"/>
    </ligand>
</feature>
<organism evidence="13 14">
    <name type="scientific">Brevinema andersonii</name>
    <dbReference type="NCBI Taxonomy" id="34097"/>
    <lineage>
        <taxon>Bacteria</taxon>
        <taxon>Pseudomonadati</taxon>
        <taxon>Spirochaetota</taxon>
        <taxon>Spirochaetia</taxon>
        <taxon>Brevinematales</taxon>
        <taxon>Brevinemataceae</taxon>
        <taxon>Brevinema</taxon>
    </lineage>
</organism>
<comment type="activity regulation">
    <text evidence="11">Inhibited by UTP.</text>
</comment>
<comment type="similarity">
    <text evidence="3 11">Belongs to the UMP kinase family.</text>
</comment>
<keyword evidence="8 11" id="KW-0067">ATP-binding</keyword>
<feature type="binding site" evidence="11">
    <location>
        <position position="56"/>
    </location>
    <ligand>
        <name>ATP</name>
        <dbReference type="ChEBI" id="CHEBI:30616"/>
    </ligand>
</feature>
<reference evidence="14" key="1">
    <citation type="submission" date="2016-10" db="EMBL/GenBank/DDBJ databases">
        <authorList>
            <person name="Varghese N."/>
            <person name="Submissions S."/>
        </authorList>
    </citation>
    <scope>NUCLEOTIDE SEQUENCE [LARGE SCALE GENOMIC DNA]</scope>
    <source>
        <strain evidence="14">ATCC 43811</strain>
    </source>
</reference>
<dbReference type="InterPro" id="IPR036393">
    <property type="entry name" value="AceGlu_kinase-like_sf"/>
</dbReference>
<dbReference type="STRING" id="34097.SAMN02745150_00265"/>
<dbReference type="Pfam" id="PF00696">
    <property type="entry name" value="AA_kinase"/>
    <property type="match status" value="1"/>
</dbReference>
<dbReference type="AlphaFoldDB" id="A0A1I1D358"/>
<gene>
    <name evidence="11" type="primary">pyrH</name>
    <name evidence="13" type="ORF">SAMN02745150_00265</name>
</gene>
<dbReference type="GO" id="GO:0044210">
    <property type="term" value="P:'de novo' CTP biosynthetic process"/>
    <property type="evidence" value="ECO:0007669"/>
    <property type="project" value="UniProtKB-UniRule"/>
</dbReference>
<dbReference type="SUPFAM" id="SSF53633">
    <property type="entry name" value="Carbamate kinase-like"/>
    <property type="match status" value="1"/>
</dbReference>
<evidence type="ECO:0000256" key="7">
    <source>
        <dbReference type="ARBA" id="ARBA00022777"/>
    </source>
</evidence>
<dbReference type="EMBL" id="FOKY01000001">
    <property type="protein sequence ID" value="SFB69351.1"/>
    <property type="molecule type" value="Genomic_DNA"/>
</dbReference>
<dbReference type="GO" id="GO:0005737">
    <property type="term" value="C:cytoplasm"/>
    <property type="evidence" value="ECO:0007669"/>
    <property type="project" value="UniProtKB-SubCell"/>
</dbReference>
<evidence type="ECO:0000256" key="9">
    <source>
        <dbReference type="ARBA" id="ARBA00022975"/>
    </source>
</evidence>
<feature type="binding site" evidence="11">
    <location>
        <position position="52"/>
    </location>
    <ligand>
        <name>ATP</name>
        <dbReference type="ChEBI" id="CHEBI:30616"/>
    </ligand>
</feature>
<evidence type="ECO:0000256" key="3">
    <source>
        <dbReference type="ARBA" id="ARBA00007614"/>
    </source>
</evidence>
<dbReference type="OrthoDB" id="9807458at2"/>
<dbReference type="CDD" id="cd04254">
    <property type="entry name" value="AAK_UMPK-PyrH-Ec"/>
    <property type="match status" value="1"/>
</dbReference>
<evidence type="ECO:0000259" key="12">
    <source>
        <dbReference type="Pfam" id="PF00696"/>
    </source>
</evidence>
<feature type="domain" description="Aspartate/glutamate/uridylate kinase" evidence="12">
    <location>
        <begin position="5"/>
        <end position="212"/>
    </location>
</feature>
<dbReference type="GO" id="GO:0033862">
    <property type="term" value="F:UMP kinase activity"/>
    <property type="evidence" value="ECO:0007669"/>
    <property type="project" value="UniProtKB-EC"/>
</dbReference>
<dbReference type="GO" id="GO:0006225">
    <property type="term" value="P:UDP biosynthetic process"/>
    <property type="evidence" value="ECO:0007669"/>
    <property type="project" value="TreeGrafter"/>
</dbReference>
<keyword evidence="4 11" id="KW-0963">Cytoplasm</keyword>
<dbReference type="HAMAP" id="MF_01220_B">
    <property type="entry name" value="PyrH_B"/>
    <property type="match status" value="1"/>
</dbReference>
<feature type="binding site" evidence="11">
    <location>
        <begin position="131"/>
        <end position="138"/>
    </location>
    <ligand>
        <name>UMP</name>
        <dbReference type="ChEBI" id="CHEBI:57865"/>
    </ligand>
</feature>
<dbReference type="InterPro" id="IPR011817">
    <property type="entry name" value="Uridylate_kinase"/>
</dbReference>
<feature type="binding site" evidence="11">
    <location>
        <position position="158"/>
    </location>
    <ligand>
        <name>ATP</name>
        <dbReference type="ChEBI" id="CHEBI:30616"/>
    </ligand>
</feature>
<accession>A0A1I1D358</accession>
<dbReference type="RefSeq" id="WP_092317532.1">
    <property type="nucleotide sequence ID" value="NZ_FOKY01000001.1"/>
</dbReference>
<evidence type="ECO:0000256" key="4">
    <source>
        <dbReference type="ARBA" id="ARBA00022490"/>
    </source>
</evidence>
<comment type="subunit">
    <text evidence="11">Homohexamer.</text>
</comment>
<feature type="binding site" evidence="11">
    <location>
        <begin position="9"/>
        <end position="12"/>
    </location>
    <ligand>
        <name>ATP</name>
        <dbReference type="ChEBI" id="CHEBI:30616"/>
    </ligand>
</feature>
<dbReference type="PANTHER" id="PTHR42833:SF4">
    <property type="entry name" value="URIDYLATE KINASE PUMPKIN, CHLOROPLASTIC"/>
    <property type="match status" value="1"/>
</dbReference>
<evidence type="ECO:0000256" key="11">
    <source>
        <dbReference type="HAMAP-Rule" id="MF_01220"/>
    </source>
</evidence>
<feature type="binding site" evidence="11">
    <location>
        <position position="69"/>
    </location>
    <ligand>
        <name>UMP</name>
        <dbReference type="ChEBI" id="CHEBI:57865"/>
    </ligand>
</feature>
<evidence type="ECO:0000256" key="8">
    <source>
        <dbReference type="ARBA" id="ARBA00022840"/>
    </source>
</evidence>
<dbReference type="GO" id="GO:0005524">
    <property type="term" value="F:ATP binding"/>
    <property type="evidence" value="ECO:0007669"/>
    <property type="project" value="UniProtKB-KW"/>
</dbReference>
<comment type="pathway">
    <text evidence="2 11">Pyrimidine metabolism; CTP biosynthesis via de novo pathway; UDP from UMP (UMPK route): step 1/1.</text>
</comment>
<dbReference type="InterPro" id="IPR001048">
    <property type="entry name" value="Asp/Glu/Uridylate_kinase"/>
</dbReference>
<evidence type="ECO:0000256" key="5">
    <source>
        <dbReference type="ARBA" id="ARBA00022679"/>
    </source>
</evidence>
<dbReference type="UniPathway" id="UPA00159">
    <property type="reaction ID" value="UER00275"/>
</dbReference>
<keyword evidence="7 11" id="KW-0418">Kinase</keyword>
<evidence type="ECO:0000256" key="6">
    <source>
        <dbReference type="ARBA" id="ARBA00022741"/>
    </source>
</evidence>
<proteinExistence type="inferred from homology"/>
<comment type="catalytic activity">
    <reaction evidence="10 11">
        <text>UMP + ATP = UDP + ADP</text>
        <dbReference type="Rhea" id="RHEA:24400"/>
        <dbReference type="ChEBI" id="CHEBI:30616"/>
        <dbReference type="ChEBI" id="CHEBI:57865"/>
        <dbReference type="ChEBI" id="CHEBI:58223"/>
        <dbReference type="ChEBI" id="CHEBI:456216"/>
        <dbReference type="EC" id="2.7.4.22"/>
    </reaction>
</comment>
<protein>
    <recommendedName>
        <fullName evidence="11">Uridylate kinase</fullName>
        <shortName evidence="11">UK</shortName>
        <ecNumber evidence="11">2.7.4.22</ecNumber>
    </recommendedName>
    <alternativeName>
        <fullName evidence="11">Uridine monophosphate kinase</fullName>
        <shortName evidence="11">UMP kinase</shortName>
        <shortName evidence="11">UMPK</shortName>
    </alternativeName>
</protein>
<comment type="subcellular location">
    <subcellularLocation>
        <location evidence="1 11">Cytoplasm</location>
    </subcellularLocation>
</comment>
<evidence type="ECO:0000256" key="10">
    <source>
        <dbReference type="ARBA" id="ARBA00047767"/>
    </source>
</evidence>
<dbReference type="Gene3D" id="3.40.1160.10">
    <property type="entry name" value="Acetylglutamate kinase-like"/>
    <property type="match status" value="1"/>
</dbReference>
<dbReference type="Proteomes" id="UP000240042">
    <property type="component" value="Unassembled WGS sequence"/>
</dbReference>
<sequence length="233" mass="25077">MMYDRVLIKISGEILGDGAGMCLAAENMHSVCAHLETVNRLGVQAGIVVGAGNVMRGATSQFLDRVRADSIGMLGTVVNALALQNVLFRDFQVQSVICGSFPIEGMVAKLDPDQIQDAFSKNKLILFAGGTGAPFFSTDTAGVLKALEINANLMIKATKVDGVYDKDPLKFADAKRYETISYEEILEKKLNVMDWTATSLAMEHKLPIRVTDIFQDGQLSSIIAGQSVGTLVS</sequence>
<evidence type="ECO:0000313" key="13">
    <source>
        <dbReference type="EMBL" id="SFB69351.1"/>
    </source>
</evidence>
<keyword evidence="6 11" id="KW-0547">Nucleotide-binding</keyword>
<name>A0A1I1D358_BREAD</name>
<evidence type="ECO:0000256" key="1">
    <source>
        <dbReference type="ARBA" id="ARBA00004496"/>
    </source>
</evidence>
<keyword evidence="5 11" id="KW-0808">Transferase</keyword>
<keyword evidence="9 11" id="KW-0665">Pyrimidine biosynthesis</keyword>
<dbReference type="PANTHER" id="PTHR42833">
    <property type="entry name" value="URIDYLATE KINASE"/>
    <property type="match status" value="1"/>
</dbReference>
<evidence type="ECO:0000256" key="2">
    <source>
        <dbReference type="ARBA" id="ARBA00004791"/>
    </source>
</evidence>
<comment type="caution">
    <text evidence="11">Lacks conserved residue(s) required for the propagation of feature annotation.</text>
</comment>